<keyword evidence="3" id="KW-1185">Reference proteome</keyword>
<proteinExistence type="predicted"/>
<gene>
    <name evidence="2" type="ORF">CRP01_03300</name>
</gene>
<protein>
    <submittedName>
        <fullName evidence="2">Putative toxin-antitoxin system toxin component, PIN family</fullName>
    </submittedName>
</protein>
<dbReference type="InterPro" id="IPR002850">
    <property type="entry name" value="PIN_toxin-like"/>
</dbReference>
<dbReference type="NCBIfam" id="TIGR00305">
    <property type="entry name" value="putative toxin-antitoxin system toxin component, PIN family"/>
    <property type="match status" value="1"/>
</dbReference>
<organism evidence="2 3">
    <name type="scientific">Flavilitoribacter nigricans (strain ATCC 23147 / DSM 23189 / NBRC 102662 / NCIMB 1420 / SS-2)</name>
    <name type="common">Lewinella nigricans</name>
    <dbReference type="NCBI Taxonomy" id="1122177"/>
    <lineage>
        <taxon>Bacteria</taxon>
        <taxon>Pseudomonadati</taxon>
        <taxon>Bacteroidota</taxon>
        <taxon>Saprospiria</taxon>
        <taxon>Saprospirales</taxon>
        <taxon>Lewinellaceae</taxon>
        <taxon>Flavilitoribacter</taxon>
    </lineage>
</organism>
<evidence type="ECO:0000259" key="1">
    <source>
        <dbReference type="SMART" id="SM00670"/>
    </source>
</evidence>
<feature type="domain" description="PIN" evidence="1">
    <location>
        <begin position="1"/>
        <end position="112"/>
    </location>
</feature>
<dbReference type="Gene3D" id="3.40.50.1010">
    <property type="entry name" value="5'-nuclease"/>
    <property type="match status" value="1"/>
</dbReference>
<dbReference type="PANTHER" id="PTHR34610">
    <property type="entry name" value="SSL7007 PROTEIN"/>
    <property type="match status" value="1"/>
</dbReference>
<dbReference type="Pfam" id="PF13470">
    <property type="entry name" value="PIN_3"/>
    <property type="match status" value="1"/>
</dbReference>
<dbReference type="InterPro" id="IPR002716">
    <property type="entry name" value="PIN_dom"/>
</dbReference>
<name>A0A2D0NHT0_FLAN2</name>
<sequence length="139" mass="16104">MKIVLDTNILLVSISRRSRHHPIFQAFEEKRYNLLVTTDILLEYEEIIGKEMSTTIAHNVVMGIREAENVETIHKYFFWNLITKDPDDNKFVDCAIAGSADFIVTNDRHFKQLKKIDFPQVKTISADELLDLLAKIDLP</sequence>
<dbReference type="RefSeq" id="WP_099148574.1">
    <property type="nucleotide sequence ID" value="NZ_PDUD01000003.1"/>
</dbReference>
<dbReference type="Proteomes" id="UP000223913">
    <property type="component" value="Unassembled WGS sequence"/>
</dbReference>
<dbReference type="SUPFAM" id="SSF88723">
    <property type="entry name" value="PIN domain-like"/>
    <property type="match status" value="1"/>
</dbReference>
<comment type="caution">
    <text evidence="2">The sequence shown here is derived from an EMBL/GenBank/DDBJ whole genome shotgun (WGS) entry which is preliminary data.</text>
</comment>
<dbReference type="AlphaFoldDB" id="A0A2D0NHT0"/>
<accession>A0A2D0NHT0</accession>
<dbReference type="InterPro" id="IPR029060">
    <property type="entry name" value="PIN-like_dom_sf"/>
</dbReference>
<dbReference type="OrthoDB" id="9802590at2"/>
<dbReference type="EMBL" id="PDUD01000003">
    <property type="protein sequence ID" value="PHN08055.1"/>
    <property type="molecule type" value="Genomic_DNA"/>
</dbReference>
<dbReference type="PANTHER" id="PTHR34610:SF3">
    <property type="entry name" value="SSL7007 PROTEIN"/>
    <property type="match status" value="1"/>
</dbReference>
<evidence type="ECO:0000313" key="3">
    <source>
        <dbReference type="Proteomes" id="UP000223913"/>
    </source>
</evidence>
<reference evidence="2 3" key="1">
    <citation type="submission" date="2017-10" db="EMBL/GenBank/DDBJ databases">
        <title>The draft genome sequence of Lewinella nigricans NBRC 102662.</title>
        <authorList>
            <person name="Wang K."/>
        </authorList>
    </citation>
    <scope>NUCLEOTIDE SEQUENCE [LARGE SCALE GENOMIC DNA]</scope>
    <source>
        <strain evidence="2 3">NBRC 102662</strain>
    </source>
</reference>
<dbReference type="SMART" id="SM00670">
    <property type="entry name" value="PINc"/>
    <property type="match status" value="1"/>
</dbReference>
<evidence type="ECO:0000313" key="2">
    <source>
        <dbReference type="EMBL" id="PHN08055.1"/>
    </source>
</evidence>